<comment type="similarity">
    <text evidence="2">Belongs to the MurCDEF family. MurE subfamily.</text>
</comment>
<keyword evidence="4 8" id="KW-0133">Cell shape</keyword>
<keyword evidence="6 8" id="KW-0131">Cell cycle</keyword>
<dbReference type="Pfam" id="PF08245">
    <property type="entry name" value="Mur_ligase_M"/>
    <property type="match status" value="1"/>
</dbReference>
<evidence type="ECO:0000313" key="12">
    <source>
        <dbReference type="EMBL" id="MBS4539227.1"/>
    </source>
</evidence>
<comment type="subcellular location">
    <subcellularLocation>
        <location evidence="8">Cytoplasm</location>
    </subcellularLocation>
</comment>
<keyword evidence="12" id="KW-0436">Ligase</keyword>
<comment type="caution">
    <text evidence="12">The sequence shown here is derived from an EMBL/GenBank/DDBJ whole genome shotgun (WGS) entry which is preliminary data.</text>
</comment>
<dbReference type="Gene3D" id="3.40.1390.10">
    <property type="entry name" value="MurE/MurF, N-terminal domain"/>
    <property type="match status" value="1"/>
</dbReference>
<dbReference type="InterPro" id="IPR013221">
    <property type="entry name" value="Mur_ligase_cen"/>
</dbReference>
<evidence type="ECO:0000313" key="13">
    <source>
        <dbReference type="Proteomes" id="UP000724672"/>
    </source>
</evidence>
<keyword evidence="3 8" id="KW-0132">Cell division</keyword>
<evidence type="ECO:0000256" key="3">
    <source>
        <dbReference type="ARBA" id="ARBA00022618"/>
    </source>
</evidence>
<evidence type="ECO:0000256" key="8">
    <source>
        <dbReference type="RuleBase" id="RU004135"/>
    </source>
</evidence>
<dbReference type="InterPro" id="IPR004101">
    <property type="entry name" value="Mur_ligase_C"/>
</dbReference>
<dbReference type="SUPFAM" id="SSF53623">
    <property type="entry name" value="MurD-like peptide ligases, catalytic domain"/>
    <property type="match status" value="1"/>
</dbReference>
<dbReference type="PANTHER" id="PTHR23135">
    <property type="entry name" value="MUR LIGASE FAMILY MEMBER"/>
    <property type="match status" value="1"/>
</dbReference>
<keyword evidence="7 8" id="KW-0961">Cell wall biogenesis/degradation</keyword>
<dbReference type="RefSeq" id="WP_203367149.1">
    <property type="nucleotide sequence ID" value="NZ_WSFT01000044.1"/>
</dbReference>
<dbReference type="Pfam" id="PF01225">
    <property type="entry name" value="Mur_ligase"/>
    <property type="match status" value="1"/>
</dbReference>
<evidence type="ECO:0000256" key="5">
    <source>
        <dbReference type="ARBA" id="ARBA00022984"/>
    </source>
</evidence>
<dbReference type="SUPFAM" id="SSF63418">
    <property type="entry name" value="MurE/MurF N-terminal domain"/>
    <property type="match status" value="1"/>
</dbReference>
<dbReference type="GO" id="GO:0009252">
    <property type="term" value="P:peptidoglycan biosynthetic process"/>
    <property type="evidence" value="ECO:0007669"/>
    <property type="project" value="UniProtKB-KW"/>
</dbReference>
<evidence type="ECO:0000256" key="6">
    <source>
        <dbReference type="ARBA" id="ARBA00023306"/>
    </source>
</evidence>
<dbReference type="InterPro" id="IPR036615">
    <property type="entry name" value="Mur_ligase_C_dom_sf"/>
</dbReference>
<keyword evidence="5 8" id="KW-0573">Peptidoglycan synthesis</keyword>
<evidence type="ECO:0000256" key="2">
    <source>
        <dbReference type="ARBA" id="ARBA00005898"/>
    </source>
</evidence>
<dbReference type="GO" id="GO:0008360">
    <property type="term" value="P:regulation of cell shape"/>
    <property type="evidence" value="ECO:0007669"/>
    <property type="project" value="UniProtKB-KW"/>
</dbReference>
<evidence type="ECO:0000256" key="4">
    <source>
        <dbReference type="ARBA" id="ARBA00022960"/>
    </source>
</evidence>
<accession>A0A942Z7Y9</accession>
<dbReference type="GO" id="GO:0051301">
    <property type="term" value="P:cell division"/>
    <property type="evidence" value="ECO:0007669"/>
    <property type="project" value="UniProtKB-KW"/>
</dbReference>
<dbReference type="NCBIfam" id="TIGR01085">
    <property type="entry name" value="murE"/>
    <property type="match status" value="1"/>
</dbReference>
<evidence type="ECO:0000259" key="11">
    <source>
        <dbReference type="Pfam" id="PF08245"/>
    </source>
</evidence>
<proteinExistence type="inferred from homology"/>
<feature type="domain" description="Mur ligase central" evidence="11">
    <location>
        <begin position="92"/>
        <end position="310"/>
    </location>
</feature>
<evidence type="ECO:0000256" key="7">
    <source>
        <dbReference type="ARBA" id="ARBA00023316"/>
    </source>
</evidence>
<organism evidence="12 13">
    <name type="scientific">Anaeromonas frigoriresistens</name>
    <dbReference type="NCBI Taxonomy" id="2683708"/>
    <lineage>
        <taxon>Bacteria</taxon>
        <taxon>Bacillati</taxon>
        <taxon>Bacillota</taxon>
        <taxon>Tissierellia</taxon>
        <taxon>Tissierellales</taxon>
        <taxon>Thermohalobacteraceae</taxon>
        <taxon>Anaeromonas</taxon>
    </lineage>
</organism>
<feature type="domain" description="Mur ligase C-terminal" evidence="10">
    <location>
        <begin position="333"/>
        <end position="466"/>
    </location>
</feature>
<dbReference type="GO" id="GO:0005524">
    <property type="term" value="F:ATP binding"/>
    <property type="evidence" value="ECO:0007669"/>
    <property type="project" value="InterPro"/>
</dbReference>
<dbReference type="GO" id="GO:0016881">
    <property type="term" value="F:acid-amino acid ligase activity"/>
    <property type="evidence" value="ECO:0007669"/>
    <property type="project" value="InterPro"/>
</dbReference>
<comment type="pathway">
    <text evidence="1 8">Cell wall biogenesis; peptidoglycan biosynthesis.</text>
</comment>
<evidence type="ECO:0000259" key="9">
    <source>
        <dbReference type="Pfam" id="PF01225"/>
    </source>
</evidence>
<dbReference type="Pfam" id="PF02875">
    <property type="entry name" value="Mur_ligase_C"/>
    <property type="match status" value="1"/>
</dbReference>
<dbReference type="AlphaFoldDB" id="A0A942Z7Y9"/>
<keyword evidence="13" id="KW-1185">Reference proteome</keyword>
<dbReference type="Gene3D" id="3.40.1190.10">
    <property type="entry name" value="Mur-like, catalytic domain"/>
    <property type="match status" value="1"/>
</dbReference>
<dbReference type="InterPro" id="IPR000713">
    <property type="entry name" value="Mur_ligase_N"/>
</dbReference>
<name>A0A942Z7Y9_9FIRM</name>
<sequence>MHIMDKKVKGITCNSKKVKDGFVFVAIKGESIDGNDFIEESIENGAVIIYTNKDISDDRVSIIKVDDPRKELAKLLNEFYGYPTEDLTIIGVTGTNGKTTTTHIIESIFRKAGYKTALIGTLGVKINDQYESSVLTTSDSTLTTPDSEKLYGLFNEFKERNVEVVIMEVSSHGLKFHRTYGVDFDVAIHTNIEIDHLDFHKSFENYLKTKKMLFDSLRRNRLAILNIDDENATKLLEGNRNVLTLTYGLNSKSSITASSINVQETLDFTVCLQRNISTYNGKVYEPQEFNISMNLSGLYNVYNSLAAISCALYFGIDIDVIQKALKEVKDISRRFEKIYEKDYTVIDDFCHNPASYQAVLDTVRGLNYNKLIIVNAIRGNRGIEINNHNASVFSAWHHTLNYPRVILSLSKDVVEEKDGVKNEELEQYRNMFNNNSIEYEVYENLNDSIKQSIKYASKGDIILLLGPQGMNKGKETFYRLLKDS</sequence>
<evidence type="ECO:0000259" key="10">
    <source>
        <dbReference type="Pfam" id="PF02875"/>
    </source>
</evidence>
<dbReference type="InterPro" id="IPR036565">
    <property type="entry name" value="Mur-like_cat_sf"/>
</dbReference>
<dbReference type="InterPro" id="IPR035911">
    <property type="entry name" value="MurE/MurF_N"/>
</dbReference>
<dbReference type="InterPro" id="IPR005761">
    <property type="entry name" value="UDP-N-AcMur-Glu-dNH2Pim_ligase"/>
</dbReference>
<protein>
    <submittedName>
        <fullName evidence="12">Mur ligase family protein</fullName>
    </submittedName>
</protein>
<feature type="domain" description="Mur ligase N-terminal catalytic" evidence="9">
    <location>
        <begin position="7"/>
        <end position="80"/>
    </location>
</feature>
<dbReference type="SUPFAM" id="SSF53244">
    <property type="entry name" value="MurD-like peptide ligases, peptide-binding domain"/>
    <property type="match status" value="1"/>
</dbReference>
<dbReference type="PANTHER" id="PTHR23135:SF4">
    <property type="entry name" value="UDP-N-ACETYLMURAMOYL-L-ALANYL-D-GLUTAMATE--2,6-DIAMINOPIMELATE LIGASE MURE HOMOLOG, CHLOROPLASTIC"/>
    <property type="match status" value="1"/>
</dbReference>
<dbReference type="Gene3D" id="3.90.190.20">
    <property type="entry name" value="Mur ligase, C-terminal domain"/>
    <property type="match status" value="1"/>
</dbReference>
<dbReference type="GO" id="GO:0005737">
    <property type="term" value="C:cytoplasm"/>
    <property type="evidence" value="ECO:0007669"/>
    <property type="project" value="UniProtKB-SubCell"/>
</dbReference>
<dbReference type="EMBL" id="WSFT01000044">
    <property type="protein sequence ID" value="MBS4539227.1"/>
    <property type="molecule type" value="Genomic_DNA"/>
</dbReference>
<evidence type="ECO:0000256" key="1">
    <source>
        <dbReference type="ARBA" id="ARBA00004752"/>
    </source>
</evidence>
<dbReference type="Proteomes" id="UP000724672">
    <property type="component" value="Unassembled WGS sequence"/>
</dbReference>
<dbReference type="GO" id="GO:0071555">
    <property type="term" value="P:cell wall organization"/>
    <property type="evidence" value="ECO:0007669"/>
    <property type="project" value="UniProtKB-KW"/>
</dbReference>
<gene>
    <name evidence="12" type="ORF">GOQ27_12195</name>
</gene>
<reference evidence="12" key="1">
    <citation type="submission" date="2019-12" db="EMBL/GenBank/DDBJ databases">
        <title>Clostridiaceae gen. nov. sp. nov., isolated from sediment in Xinjiang, China.</title>
        <authorList>
            <person name="Zhang R."/>
        </authorList>
    </citation>
    <scope>NUCLEOTIDE SEQUENCE</scope>
    <source>
        <strain evidence="12">D2Q-11</strain>
    </source>
</reference>